<evidence type="ECO:0000256" key="3">
    <source>
        <dbReference type="ARBA" id="ARBA00023163"/>
    </source>
</evidence>
<dbReference type="RefSeq" id="WP_193124946.1">
    <property type="nucleotide sequence ID" value="NZ_JADBGI010000043.1"/>
</dbReference>
<dbReference type="SUPFAM" id="SSF46689">
    <property type="entry name" value="Homeodomain-like"/>
    <property type="match status" value="1"/>
</dbReference>
<dbReference type="InterPro" id="IPR009057">
    <property type="entry name" value="Homeodomain-like_sf"/>
</dbReference>
<reference evidence="6 7" key="1">
    <citation type="submission" date="2020-09" db="EMBL/GenBank/DDBJ databases">
        <title>Diversity and distribution of actinomycetes associated with coral in the coast of Hainan.</title>
        <authorList>
            <person name="Li F."/>
        </authorList>
    </citation>
    <scope>NUCLEOTIDE SEQUENCE [LARGE SCALE GENOMIC DNA]</scope>
    <source>
        <strain evidence="6 7">HNM0947</strain>
    </source>
</reference>
<keyword evidence="2 4" id="KW-0238">DNA-binding</keyword>
<feature type="DNA-binding region" description="H-T-H motif" evidence="4">
    <location>
        <begin position="28"/>
        <end position="47"/>
    </location>
</feature>
<dbReference type="Proteomes" id="UP000806528">
    <property type="component" value="Unassembled WGS sequence"/>
</dbReference>
<dbReference type="PROSITE" id="PS50977">
    <property type="entry name" value="HTH_TETR_2"/>
    <property type="match status" value="1"/>
</dbReference>
<proteinExistence type="predicted"/>
<evidence type="ECO:0000256" key="2">
    <source>
        <dbReference type="ARBA" id="ARBA00023125"/>
    </source>
</evidence>
<organism evidence="6 7">
    <name type="scientific">Nocardiopsis coralli</name>
    <dbReference type="NCBI Taxonomy" id="2772213"/>
    <lineage>
        <taxon>Bacteria</taxon>
        <taxon>Bacillati</taxon>
        <taxon>Actinomycetota</taxon>
        <taxon>Actinomycetes</taxon>
        <taxon>Streptosporangiales</taxon>
        <taxon>Nocardiopsidaceae</taxon>
        <taxon>Nocardiopsis</taxon>
    </lineage>
</organism>
<feature type="domain" description="HTH tetR-type" evidence="5">
    <location>
        <begin position="6"/>
        <end position="65"/>
    </location>
</feature>
<dbReference type="InterPro" id="IPR001647">
    <property type="entry name" value="HTH_TetR"/>
</dbReference>
<comment type="caution">
    <text evidence="6">The sequence shown here is derived from an EMBL/GenBank/DDBJ whole genome shotgun (WGS) entry which is preliminary data.</text>
</comment>
<keyword evidence="3" id="KW-0804">Transcription</keyword>
<dbReference type="EMBL" id="JADBGI010000043">
    <property type="protein sequence ID" value="MBE3002363.1"/>
    <property type="molecule type" value="Genomic_DNA"/>
</dbReference>
<dbReference type="PRINTS" id="PR00455">
    <property type="entry name" value="HTHTETR"/>
</dbReference>
<evidence type="ECO:0000256" key="4">
    <source>
        <dbReference type="PROSITE-ProRule" id="PRU00335"/>
    </source>
</evidence>
<dbReference type="Gene3D" id="1.10.357.10">
    <property type="entry name" value="Tetracycline Repressor, domain 2"/>
    <property type="match status" value="1"/>
</dbReference>
<evidence type="ECO:0000256" key="1">
    <source>
        <dbReference type="ARBA" id="ARBA00023015"/>
    </source>
</evidence>
<accession>A0ABR9PEU8</accession>
<evidence type="ECO:0000259" key="5">
    <source>
        <dbReference type="PROSITE" id="PS50977"/>
    </source>
</evidence>
<dbReference type="InterPro" id="IPR050109">
    <property type="entry name" value="HTH-type_TetR-like_transc_reg"/>
</dbReference>
<evidence type="ECO:0000313" key="6">
    <source>
        <dbReference type="EMBL" id="MBE3002363.1"/>
    </source>
</evidence>
<sequence>MRADARRNYERILAVAEEAVAEHGDGASFEEIARTAGVGSATVYRHFPTRQALLETVFHGRVAALADRARTLSGADDPRYALTEGFRTPGRG</sequence>
<evidence type="ECO:0000313" key="7">
    <source>
        <dbReference type="Proteomes" id="UP000806528"/>
    </source>
</evidence>
<dbReference type="PANTHER" id="PTHR30055">
    <property type="entry name" value="HTH-TYPE TRANSCRIPTIONAL REGULATOR RUTR"/>
    <property type="match status" value="1"/>
</dbReference>
<keyword evidence="1" id="KW-0805">Transcription regulation</keyword>
<protein>
    <submittedName>
        <fullName evidence="6">Helix-turn-helix transcriptional regulator</fullName>
    </submittedName>
</protein>
<dbReference type="Pfam" id="PF00440">
    <property type="entry name" value="TetR_N"/>
    <property type="match status" value="1"/>
</dbReference>
<dbReference type="PANTHER" id="PTHR30055:SF234">
    <property type="entry name" value="HTH-TYPE TRANSCRIPTIONAL REGULATOR BETI"/>
    <property type="match status" value="1"/>
</dbReference>
<keyword evidence="7" id="KW-1185">Reference proteome</keyword>
<name>A0ABR9PEU8_9ACTN</name>
<gene>
    <name evidence="6" type="ORF">IDM40_27230</name>
</gene>